<dbReference type="InterPro" id="IPR036047">
    <property type="entry name" value="F-box-like_dom_sf"/>
</dbReference>
<reference evidence="3 4" key="1">
    <citation type="journal article" date="2024" name="Nat. Commun.">
        <title>Phylogenomics reveals the evolutionary origins of lichenization in chlorophyte algae.</title>
        <authorList>
            <person name="Puginier C."/>
            <person name="Libourel C."/>
            <person name="Otte J."/>
            <person name="Skaloud P."/>
            <person name="Haon M."/>
            <person name="Grisel S."/>
            <person name="Petersen M."/>
            <person name="Berrin J.G."/>
            <person name="Delaux P.M."/>
            <person name="Dal Grande F."/>
            <person name="Keller J."/>
        </authorList>
    </citation>
    <scope>NUCLEOTIDE SEQUENCE [LARGE SCALE GENOMIC DNA]</scope>
    <source>
        <strain evidence="3 4">SAG 2043</strain>
    </source>
</reference>
<organism evidence="3 4">
    <name type="scientific">[Myrmecia] bisecta</name>
    <dbReference type="NCBI Taxonomy" id="41462"/>
    <lineage>
        <taxon>Eukaryota</taxon>
        <taxon>Viridiplantae</taxon>
        <taxon>Chlorophyta</taxon>
        <taxon>core chlorophytes</taxon>
        <taxon>Trebouxiophyceae</taxon>
        <taxon>Trebouxiales</taxon>
        <taxon>Trebouxiaceae</taxon>
        <taxon>Myrmecia</taxon>
    </lineage>
</organism>
<feature type="domain" description="F-box" evidence="2">
    <location>
        <begin position="8"/>
        <end position="49"/>
    </location>
</feature>
<dbReference type="InterPro" id="IPR032675">
    <property type="entry name" value="LRR_dom_sf"/>
</dbReference>
<accession>A0AAW1RAA4</accession>
<comment type="subcellular location">
    <subcellularLocation>
        <location evidence="1">Cytoplasm</location>
        <location evidence="1">Cytoskeleton</location>
        <location evidence="1">Cilium axoneme</location>
    </subcellularLocation>
</comment>
<dbReference type="Gene3D" id="3.80.10.10">
    <property type="entry name" value="Ribonuclease Inhibitor"/>
    <property type="match status" value="1"/>
</dbReference>
<comment type="caution">
    <text evidence="3">The sequence shown here is derived from an EMBL/GenBank/DDBJ whole genome shotgun (WGS) entry which is preliminary data.</text>
</comment>
<gene>
    <name evidence="3" type="ORF">WJX72_011387</name>
</gene>
<proteinExistence type="predicted"/>
<dbReference type="AlphaFoldDB" id="A0AAW1RAA4"/>
<dbReference type="InterPro" id="IPR001810">
    <property type="entry name" value="F-box_dom"/>
</dbReference>
<evidence type="ECO:0000259" key="2">
    <source>
        <dbReference type="Pfam" id="PF00646"/>
    </source>
</evidence>
<dbReference type="Proteomes" id="UP001489004">
    <property type="component" value="Unassembled WGS sequence"/>
</dbReference>
<sequence length="179" mass="19441">MAPQQNAFDRLSDEILLHILGYLPFKAKILCDIVCPRWHTLLRLPNSWEQVDWDLVSLVNTVEARCLSEGVNLQGPGRLRCIAALDRKLLSSIKWLTLRSHAISSVSLHIDRSEAGVAYAPRGHSMHYLTALLGSLSGCGHLPKLRITVSGQLPHIHPISGGTAVAGTCLLGDAGTVPD</sequence>
<protein>
    <recommendedName>
        <fullName evidence="2">F-box domain-containing protein</fullName>
    </recommendedName>
</protein>
<dbReference type="GO" id="GO:0005930">
    <property type="term" value="C:axoneme"/>
    <property type="evidence" value="ECO:0007669"/>
    <property type="project" value="UniProtKB-SubCell"/>
</dbReference>
<dbReference type="Pfam" id="PF00646">
    <property type="entry name" value="F-box"/>
    <property type="match status" value="1"/>
</dbReference>
<evidence type="ECO:0000313" key="4">
    <source>
        <dbReference type="Proteomes" id="UP001489004"/>
    </source>
</evidence>
<name>A0AAW1RAA4_9CHLO</name>
<evidence type="ECO:0000313" key="3">
    <source>
        <dbReference type="EMBL" id="KAK9830376.1"/>
    </source>
</evidence>
<dbReference type="EMBL" id="JALJOR010000001">
    <property type="protein sequence ID" value="KAK9830376.1"/>
    <property type="molecule type" value="Genomic_DNA"/>
</dbReference>
<dbReference type="SUPFAM" id="SSF81383">
    <property type="entry name" value="F-box domain"/>
    <property type="match status" value="1"/>
</dbReference>
<keyword evidence="4" id="KW-1185">Reference proteome</keyword>
<evidence type="ECO:0000256" key="1">
    <source>
        <dbReference type="ARBA" id="ARBA00004430"/>
    </source>
</evidence>